<accession>A0ABY9Z3I3</accession>
<dbReference type="Proteomes" id="UP001301869">
    <property type="component" value="Chromosome"/>
</dbReference>
<name>A0ABY9Z3I3_9GAMM</name>
<dbReference type="CDD" id="cd16441">
    <property type="entry name" value="beta_Kdo_transferase_KpsS"/>
    <property type="match status" value="1"/>
</dbReference>
<gene>
    <name evidence="1" type="ORF">P1P91_05820</name>
</gene>
<dbReference type="InterPro" id="IPR007833">
    <property type="entry name" value="Capsule_polysaccharide_synth"/>
</dbReference>
<proteinExistence type="predicted"/>
<keyword evidence="2" id="KW-1185">Reference proteome</keyword>
<dbReference type="EMBL" id="CP119391">
    <property type="protein sequence ID" value="WNK21190.1"/>
    <property type="molecule type" value="Genomic_DNA"/>
</dbReference>
<reference evidence="1 2" key="1">
    <citation type="submission" date="2023-03" db="EMBL/GenBank/DDBJ databases">
        <title>Halomonas sp. nov., isolated from Korean tranditional fermented seafood 'Jeotgal'.</title>
        <authorList>
            <person name="Kim B."/>
            <person name="Shin N.-R."/>
        </authorList>
    </citation>
    <scope>NUCLEOTIDE SEQUENCE [LARGE SCALE GENOMIC DNA]</scope>
    <source>
        <strain evidence="1 2">SG2L-4</strain>
    </source>
</reference>
<evidence type="ECO:0000313" key="1">
    <source>
        <dbReference type="EMBL" id="WNK21190.1"/>
    </source>
</evidence>
<sequence length="339" mass="37882">MATAARFTARRWKTHQERAYAPTCSRKAIFALIWVTLEREGVNGHSLLPRDPAWFRDAASALPRPQAPTHFTSRFKVRALHDVCYHLAGLANPLVAPHYRNHSSLTAPWEYAGYIRRFTWLRYRRVKDHNRIRSLLLSRRPFFILPLQLNTDAQIRDHSAYANMQEVIAATLASFARHAPSDAVLCIKNHPLDQGLCGYERLVNRLAREYDIAPRVVFLESGDLNRITRHAAGTVTVNSTTGLVALGHGCPTIALGDPIYQLPGLTFQGSLDAFWRAPTPPSATLFACFRRTVMHATQINGGFYNQPGIDLAVEGAAQRLTARTSPLEQLGLTLPQGDT</sequence>
<evidence type="ECO:0000313" key="2">
    <source>
        <dbReference type="Proteomes" id="UP001301869"/>
    </source>
</evidence>
<dbReference type="Pfam" id="PF05159">
    <property type="entry name" value="Capsule_synth"/>
    <property type="match status" value="1"/>
</dbReference>
<organism evidence="1 2">
    <name type="scientific">Halomonas piscis</name>
    <dbReference type="NCBI Taxonomy" id="3031727"/>
    <lineage>
        <taxon>Bacteria</taxon>
        <taxon>Pseudomonadati</taxon>
        <taxon>Pseudomonadota</taxon>
        <taxon>Gammaproteobacteria</taxon>
        <taxon>Oceanospirillales</taxon>
        <taxon>Halomonadaceae</taxon>
        <taxon>Halomonas</taxon>
    </lineage>
</organism>
<protein>
    <submittedName>
        <fullName evidence="1">Capsular biosynthesis protein</fullName>
    </submittedName>
</protein>